<dbReference type="GO" id="GO:0016740">
    <property type="term" value="F:transferase activity"/>
    <property type="evidence" value="ECO:0007669"/>
    <property type="project" value="UniProtKB-KW"/>
</dbReference>
<dbReference type="PANTHER" id="PTHR31528:SF1">
    <property type="entry name" value="4-AMINO-5-HYDROXYMETHYL-2-METHYLPYRIMIDINE PHOSPHATE SYNTHASE THI11-RELATED"/>
    <property type="match status" value="1"/>
</dbReference>
<organism evidence="13 14">
    <name type="scientific">Actinocorallia herbida</name>
    <dbReference type="NCBI Taxonomy" id="58109"/>
    <lineage>
        <taxon>Bacteria</taxon>
        <taxon>Bacillati</taxon>
        <taxon>Actinomycetota</taxon>
        <taxon>Actinomycetes</taxon>
        <taxon>Streptosporangiales</taxon>
        <taxon>Thermomonosporaceae</taxon>
        <taxon>Actinocorallia</taxon>
    </lineage>
</organism>
<dbReference type="OrthoDB" id="174578at2"/>
<comment type="function">
    <text evidence="1">Responsible for the formation of the pyrimidine heterocycle in the thiamine biosynthesis pathway. Catalyzes the formation of hydroxymethylpyrimidine phosphate (HMP-P) from histidine and pyridoxal phosphate (PLP). The protein uses PLP and the active site histidine to form HMP-P, generating an inactive enzyme. The enzyme can only undergo a single turnover, which suggests it is a suicide enzyme.</text>
</comment>
<evidence type="ECO:0000256" key="10">
    <source>
        <dbReference type="ARBA" id="ARBA00033171"/>
    </source>
</evidence>
<comment type="caution">
    <text evidence="13">The sequence shown here is derived from an EMBL/GenBank/DDBJ whole genome shotgun (WGS) entry which is preliminary data.</text>
</comment>
<dbReference type="GO" id="GO:0009228">
    <property type="term" value="P:thiamine biosynthetic process"/>
    <property type="evidence" value="ECO:0007669"/>
    <property type="project" value="UniProtKB-KW"/>
</dbReference>
<evidence type="ECO:0000256" key="8">
    <source>
        <dbReference type="ARBA" id="ARBA00022977"/>
    </source>
</evidence>
<keyword evidence="14" id="KW-1185">Reference proteome</keyword>
<dbReference type="Gene3D" id="3.40.190.10">
    <property type="entry name" value="Periplasmic binding protein-like II"/>
    <property type="match status" value="2"/>
</dbReference>
<feature type="domain" description="SsuA/THI5-like" evidence="12">
    <location>
        <begin position="15"/>
        <end position="227"/>
    </location>
</feature>
<evidence type="ECO:0000256" key="1">
    <source>
        <dbReference type="ARBA" id="ARBA00003469"/>
    </source>
</evidence>
<dbReference type="GO" id="GO:0046872">
    <property type="term" value="F:metal ion binding"/>
    <property type="evidence" value="ECO:0007669"/>
    <property type="project" value="UniProtKB-KW"/>
</dbReference>
<evidence type="ECO:0000256" key="7">
    <source>
        <dbReference type="ARBA" id="ARBA00022898"/>
    </source>
</evidence>
<evidence type="ECO:0000256" key="5">
    <source>
        <dbReference type="ARBA" id="ARBA00022679"/>
    </source>
</evidence>
<sequence>MSTHVRVALEYLHPWTNSGGLFVAAAQGWFADAGLDVELASADPSRGDSLAYLARGETTFAVFPVNRLFVRRAQGERLTGLAAINHRAMETIRTYAGSGIERPRDLEGRRIAYNPTPRGTAMVRHLVAADGGDPDAVQVVDSGLRELTVADLEAGAADASFGNYWAWDVLFGTPGVYWPVDTIGAPGFHSYVLGAADTTLDRDPALVRAFLAGARRGYLAAVEKPELALEAFERYIPYFERELLERSLTLISGTWTHDGVWGVQREELHAPYAAWLAANGVLPDGEIWREATTNAYLEPA</sequence>
<evidence type="ECO:0000256" key="9">
    <source>
        <dbReference type="ARBA" id="ARBA00023004"/>
    </source>
</evidence>
<evidence type="ECO:0000313" key="14">
    <source>
        <dbReference type="Proteomes" id="UP000272400"/>
    </source>
</evidence>
<dbReference type="PANTHER" id="PTHR31528">
    <property type="entry name" value="4-AMINO-5-HYDROXYMETHYL-2-METHYLPYRIMIDINE PHOSPHATE SYNTHASE THI11-RELATED"/>
    <property type="match status" value="1"/>
</dbReference>
<dbReference type="InterPro" id="IPR015168">
    <property type="entry name" value="SsuA/THI5"/>
</dbReference>
<evidence type="ECO:0000256" key="3">
    <source>
        <dbReference type="ARBA" id="ARBA00009406"/>
    </source>
</evidence>
<comment type="pathway">
    <text evidence="2">Cofactor biosynthesis; thiamine diphosphate biosynthesis.</text>
</comment>
<evidence type="ECO:0000256" key="6">
    <source>
        <dbReference type="ARBA" id="ARBA00022723"/>
    </source>
</evidence>
<keyword evidence="7" id="KW-0663">Pyridoxal phosphate</keyword>
<keyword evidence="8" id="KW-0784">Thiamine biosynthesis</keyword>
<dbReference type="Pfam" id="PF09084">
    <property type="entry name" value="NMT1"/>
    <property type="match status" value="1"/>
</dbReference>
<evidence type="ECO:0000256" key="11">
    <source>
        <dbReference type="ARBA" id="ARBA00048179"/>
    </source>
</evidence>
<name>A0A3N1D3P5_9ACTN</name>
<evidence type="ECO:0000256" key="4">
    <source>
        <dbReference type="ARBA" id="ARBA00011738"/>
    </source>
</evidence>
<evidence type="ECO:0000259" key="12">
    <source>
        <dbReference type="Pfam" id="PF09084"/>
    </source>
</evidence>
<dbReference type="EMBL" id="RJKE01000001">
    <property type="protein sequence ID" value="ROO88141.1"/>
    <property type="molecule type" value="Genomic_DNA"/>
</dbReference>
<proteinExistence type="inferred from homology"/>
<evidence type="ECO:0000313" key="13">
    <source>
        <dbReference type="EMBL" id="ROO88141.1"/>
    </source>
</evidence>
<accession>A0A3N1D3P5</accession>
<dbReference type="RefSeq" id="WP_123667410.1">
    <property type="nucleotide sequence ID" value="NZ_RJKE01000001.1"/>
</dbReference>
<dbReference type="InterPro" id="IPR027939">
    <property type="entry name" value="NMT1/THI5"/>
</dbReference>
<comment type="catalytic activity">
    <reaction evidence="11">
        <text>N(6)-(pyridoxal phosphate)-L-lysyl-[4-amino-5-hydroxymethyl-2-methylpyrimidine phosphate synthase] + L-histidyl-[4-amino-5-hydroxymethyl-2-methylpyrimidine phosphate synthase] + 2 Fe(3+) + 4 H2O = L-lysyl-[4-amino-5-hydroxymethyl-2-methylpyrimidine phosphate synthase] + (2S)-2-amino-5-hydroxy-4-oxopentanoyl-[4-amino-5-hydroxymethyl-2-methylpyrimidine phosphate synthase] + 4-amino-2-methyl-5-(phosphooxymethyl)pyrimidine + 3-oxopropanoate + 2 Fe(2+) + 2 H(+)</text>
        <dbReference type="Rhea" id="RHEA:65756"/>
        <dbReference type="Rhea" id="RHEA-COMP:16892"/>
        <dbReference type="Rhea" id="RHEA-COMP:16893"/>
        <dbReference type="Rhea" id="RHEA-COMP:16894"/>
        <dbReference type="Rhea" id="RHEA-COMP:16895"/>
        <dbReference type="ChEBI" id="CHEBI:15377"/>
        <dbReference type="ChEBI" id="CHEBI:15378"/>
        <dbReference type="ChEBI" id="CHEBI:29033"/>
        <dbReference type="ChEBI" id="CHEBI:29034"/>
        <dbReference type="ChEBI" id="CHEBI:29969"/>
        <dbReference type="ChEBI" id="CHEBI:29979"/>
        <dbReference type="ChEBI" id="CHEBI:33190"/>
        <dbReference type="ChEBI" id="CHEBI:58354"/>
        <dbReference type="ChEBI" id="CHEBI:143915"/>
        <dbReference type="ChEBI" id="CHEBI:157692"/>
    </reaction>
    <physiologicalReaction direction="left-to-right" evidence="11">
        <dbReference type="Rhea" id="RHEA:65757"/>
    </physiologicalReaction>
</comment>
<evidence type="ECO:0000256" key="2">
    <source>
        <dbReference type="ARBA" id="ARBA00004948"/>
    </source>
</evidence>
<keyword evidence="6" id="KW-0479">Metal-binding</keyword>
<dbReference type="Proteomes" id="UP000272400">
    <property type="component" value="Unassembled WGS sequence"/>
</dbReference>
<dbReference type="SUPFAM" id="SSF53850">
    <property type="entry name" value="Periplasmic binding protein-like II"/>
    <property type="match status" value="1"/>
</dbReference>
<dbReference type="AlphaFoldDB" id="A0A3N1D3P5"/>
<gene>
    <name evidence="13" type="ORF">EDD29_5801</name>
</gene>
<keyword evidence="5" id="KW-0808">Transferase</keyword>
<protein>
    <recommendedName>
        <fullName evidence="10">Thiamine pyrimidine synthase</fullName>
    </recommendedName>
</protein>
<comment type="similarity">
    <text evidence="3">Belongs to the NMT1/THI5 family.</text>
</comment>
<reference evidence="13 14" key="1">
    <citation type="submission" date="2018-11" db="EMBL/GenBank/DDBJ databases">
        <title>Sequencing the genomes of 1000 actinobacteria strains.</title>
        <authorList>
            <person name="Klenk H.-P."/>
        </authorList>
    </citation>
    <scope>NUCLEOTIDE SEQUENCE [LARGE SCALE GENOMIC DNA]</scope>
    <source>
        <strain evidence="13 14">DSM 44254</strain>
    </source>
</reference>
<comment type="subunit">
    <text evidence="4">Homodimer.</text>
</comment>
<keyword evidence="9" id="KW-0408">Iron</keyword>